<sequence>MKKLTIYISLLLFSWGCTRDFASMNKDSSQFGSATPEASIHAANRNLVLQLGNMNGTRFWDLSHLAIAGTRYDVTDNGFWQNIYQGVLGNLTQVELNYGADSIYRNRVQVARIMKAYTYSILTGIYGPVPMTQANNTGYLSNVLFDDEDDVYTYSLNTLKDAAGNLNPSRDKLTYDAIFSGDINKWIKFANSLRLKIALNILENPKLKQFAEGHIREVMQNEGALMSSDADAAKMPFENVSGNENPYFQRYVKSNNFWPYNANSTNAGPKMSEFLSTFFRSYPDPRMKVYYDSVPTANRALITDTLTSLNDDSLRIVQYPIDYLGMPLANTKLTGWNAFLNPNQGVDLGSNDQKAFSAVTPAIMQVTRPYVIMSYAEVLFLKAEAAYRGYGSGSAESYYNEGIAANFRAWNISSADLGNYMKVDGVKWGTEGNPFWNYLHLVKPAIPAGNLNKIYAQRWLNYFPDGAFDCWCLQRRTLVFDLPPHTNPGGYSSYSSTPTYADIPGRGSYPTSVPTLNPQGYNSGLKLLNVTSGNDYDMYTRLHFAVDDKRESKKWNDRTDVAYDNTYLRKKYPNWEAYVEDCRKTGIPIRLSQTIKP</sequence>
<dbReference type="OrthoDB" id="9766256at2"/>
<dbReference type="RefSeq" id="WP_089764986.1">
    <property type="nucleotide sequence ID" value="NZ_BKAT01000053.1"/>
</dbReference>
<evidence type="ECO:0000313" key="1">
    <source>
        <dbReference type="EMBL" id="SEB03182.1"/>
    </source>
</evidence>
<name>A0A1H4G399_9BACT</name>
<keyword evidence="2" id="KW-1185">Reference proteome</keyword>
<dbReference type="STRING" id="408074.SAMN05660909_04842"/>
<dbReference type="AlphaFoldDB" id="A0A1H4G399"/>
<evidence type="ECO:0000313" key="2">
    <source>
        <dbReference type="Proteomes" id="UP000199656"/>
    </source>
</evidence>
<dbReference type="EMBL" id="FNRL01000031">
    <property type="protein sequence ID" value="SEB03182.1"/>
    <property type="molecule type" value="Genomic_DNA"/>
</dbReference>
<proteinExistence type="predicted"/>
<protein>
    <submittedName>
        <fullName evidence="1">Starch-binding associating with outer membrane</fullName>
    </submittedName>
</protein>
<gene>
    <name evidence="1" type="ORF">SAMN05660909_04842</name>
</gene>
<dbReference type="Pfam" id="PF12771">
    <property type="entry name" value="SusD-like_2"/>
    <property type="match status" value="2"/>
</dbReference>
<accession>A0A1H4G399</accession>
<dbReference type="InterPro" id="IPR011990">
    <property type="entry name" value="TPR-like_helical_dom_sf"/>
</dbReference>
<dbReference type="InterPro" id="IPR041662">
    <property type="entry name" value="SusD-like_2"/>
</dbReference>
<dbReference type="SUPFAM" id="SSF48452">
    <property type="entry name" value="TPR-like"/>
    <property type="match status" value="1"/>
</dbReference>
<dbReference type="Gene3D" id="1.25.40.390">
    <property type="match status" value="1"/>
</dbReference>
<organism evidence="1 2">
    <name type="scientific">Chitinophaga terrae</name>
    <name type="common">ex Kim and Jung 2007</name>
    <dbReference type="NCBI Taxonomy" id="408074"/>
    <lineage>
        <taxon>Bacteria</taxon>
        <taxon>Pseudomonadati</taxon>
        <taxon>Bacteroidota</taxon>
        <taxon>Chitinophagia</taxon>
        <taxon>Chitinophagales</taxon>
        <taxon>Chitinophagaceae</taxon>
        <taxon>Chitinophaga</taxon>
    </lineage>
</organism>
<reference evidence="2" key="1">
    <citation type="submission" date="2016-10" db="EMBL/GenBank/DDBJ databases">
        <authorList>
            <person name="Varghese N."/>
            <person name="Submissions S."/>
        </authorList>
    </citation>
    <scope>NUCLEOTIDE SEQUENCE [LARGE SCALE GENOMIC DNA]</scope>
    <source>
        <strain evidence="2">DSM 23920</strain>
    </source>
</reference>
<dbReference type="Proteomes" id="UP000199656">
    <property type="component" value="Unassembled WGS sequence"/>
</dbReference>